<dbReference type="GO" id="GO:0005634">
    <property type="term" value="C:nucleus"/>
    <property type="evidence" value="ECO:0007669"/>
    <property type="project" value="UniProtKB-SubCell"/>
</dbReference>
<dbReference type="CDD" id="cd02667">
    <property type="entry name" value="Peptidase_C19K"/>
    <property type="match status" value="1"/>
</dbReference>
<dbReference type="InterPro" id="IPR030849">
    <property type="entry name" value="UBP16"/>
</dbReference>
<feature type="compositionally biased region" description="Basic residues" evidence="19">
    <location>
        <begin position="463"/>
        <end position="481"/>
    </location>
</feature>
<dbReference type="GO" id="GO:0006508">
    <property type="term" value="P:proteolysis"/>
    <property type="evidence" value="ECO:0007669"/>
    <property type="project" value="UniProtKB-KW"/>
</dbReference>
<dbReference type="GO" id="GO:0004843">
    <property type="term" value="F:cysteine-type deubiquitinase activity"/>
    <property type="evidence" value="ECO:0007669"/>
    <property type="project" value="UniProtKB-UniRule"/>
</dbReference>
<gene>
    <name evidence="23" type="primary">usp16</name>
    <name evidence="17" type="synonym">USP16</name>
</gene>
<dbReference type="GO" id="GO:0003713">
    <property type="term" value="F:transcription coactivator activity"/>
    <property type="evidence" value="ECO:0007669"/>
    <property type="project" value="UniProtKB-UniRule"/>
</dbReference>
<feature type="compositionally biased region" description="Acidic residues" evidence="19">
    <location>
        <begin position="539"/>
        <end position="564"/>
    </location>
</feature>
<keyword evidence="9 17" id="KW-0788">Thiol protease</keyword>
<evidence type="ECO:0000256" key="18">
    <source>
        <dbReference type="RuleBase" id="RU366025"/>
    </source>
</evidence>
<sequence length="858" mass="96092">MVKKRGKDKSSREDDDIEFTGPSCRHIKKGTEQTLLKKLSGNSDWTNCQDCKHEENEENKENISTTGPQEPEEEKETTPTWMCLKCGHRGCGRNSENQHAIKHYETPRSEPHCLVISLDNWSVWCYICDDEVQYSRTGHLAQLVTNLQKQTSADPIKRPQKRVKEEDSLLEVDQKTETAKAEENEDKDDKQNKDHPKKNTKKESVGNSQKSGTSEDNVVISVKGLSNLGNTCFFNAVIQNLSQTQLLRQTLNKVTEEKMSLNIQPVPSSGLDPLVMHLDKPGSLTLAMCQLLNEIQESKKGAVTPRELFTQVCKKAARFKGFQQQDSQELLRYLLDGMRAEEIKRVSSGIMEALKESRKSTDGEQLKTLVKEYEKNGFPKNFVDYVFGGETISTIMCQQCKTVSVVTEMFLDLSLPVSDEAYRKKKQKKEVQSTSESSQDDRSSPALTNGNDEIATGSGSKYQQKKAKKQAKKQAKHQKRQQKIEGRVTLDSLSSPGPTEGEQTDPTADAEDGDDADNGTHEEASPSEGNPVKIQEVSVSEEDKEDFDTVQDEKEKEEDDDSVIECDSSATSSVSNRFTVLSEEQHSKDSVFDDEKVSDLDEEGEQNSQLVSEMEKVTLDDAFIEDSNAVEQSGESEDEAVEAKEYTVVIQDPELAFHTLATRTTPEKQECSVQSCLFQFTEVETLTQNNSLLCVTCTKRHKNKDEAGGSKKNVYTDALKQMLISSPPPVLTLHLKRFQQNGYAICKVNRHVQFPLILDLAPFCAAQCKNFTEGDTQVLYSLYGIVEHSGTMRSGHYTAYVKARPGCPTPSSNGYTAEGHVEPPRGSWFHVSDTSVQPVSESKVQSCQAYLLFYERIL</sequence>
<evidence type="ECO:0000256" key="11">
    <source>
        <dbReference type="ARBA" id="ARBA00022853"/>
    </source>
</evidence>
<evidence type="ECO:0000256" key="15">
    <source>
        <dbReference type="ARBA" id="ARBA00023242"/>
    </source>
</evidence>
<dbReference type="GO" id="GO:0005829">
    <property type="term" value="C:cytosol"/>
    <property type="evidence" value="ECO:0007669"/>
    <property type="project" value="TreeGrafter"/>
</dbReference>
<evidence type="ECO:0000256" key="17">
    <source>
        <dbReference type="HAMAP-Rule" id="MF_03062"/>
    </source>
</evidence>
<evidence type="ECO:0000256" key="12">
    <source>
        <dbReference type="ARBA" id="ARBA00023015"/>
    </source>
</evidence>
<dbReference type="SUPFAM" id="SSF57850">
    <property type="entry name" value="RING/U-box"/>
    <property type="match status" value="1"/>
</dbReference>
<comment type="similarity">
    <text evidence="17">Belongs to the peptidase C19 family. USP16 subfamily.</text>
</comment>
<dbReference type="GO" id="GO:0016579">
    <property type="term" value="P:protein deubiquitination"/>
    <property type="evidence" value="ECO:0007669"/>
    <property type="project" value="InterPro"/>
</dbReference>
<feature type="compositionally biased region" description="Basic and acidic residues" evidence="19">
    <location>
        <begin position="162"/>
        <end position="194"/>
    </location>
</feature>
<feature type="active site" description="Nucleophile" evidence="17">
    <location>
        <position position="232"/>
    </location>
</feature>
<comment type="domain">
    <text evidence="17">The UBP-type zinc finger binds 3 zinc ions that form a pair of cross-braced ring fingers encapsulated within a third zinc finger in the primary structure. It recognizes the C-terminal tail of free ubiquitin.</text>
</comment>
<keyword evidence="7 17" id="KW-0833">Ubl conjugation pathway</keyword>
<dbReference type="InterPro" id="IPR018200">
    <property type="entry name" value="USP_CS"/>
</dbReference>
<dbReference type="PROSITE" id="PS00972">
    <property type="entry name" value="USP_1"/>
    <property type="match status" value="1"/>
</dbReference>
<comment type="subunit">
    <text evidence="17">Homotetramer.</text>
</comment>
<dbReference type="SUPFAM" id="SSF54001">
    <property type="entry name" value="Cysteine proteinases"/>
    <property type="match status" value="1"/>
</dbReference>
<feature type="region of interest" description="Disordered" evidence="19">
    <location>
        <begin position="422"/>
        <end position="609"/>
    </location>
</feature>
<feature type="region of interest" description="Disordered" evidence="19">
    <location>
        <begin position="41"/>
        <end position="76"/>
    </location>
</feature>
<evidence type="ECO:0000256" key="8">
    <source>
        <dbReference type="ARBA" id="ARBA00022801"/>
    </source>
</evidence>
<evidence type="ECO:0000256" key="4">
    <source>
        <dbReference type="ARBA" id="ARBA00022723"/>
    </source>
</evidence>
<feature type="binding site" evidence="17">
    <location>
        <position position="128"/>
    </location>
    <ligand>
        <name>Zn(2+)</name>
        <dbReference type="ChEBI" id="CHEBI:29105"/>
        <label>1</label>
    </ligand>
</feature>
<dbReference type="GeneID" id="115017441"/>
<feature type="domain" description="USP" evidence="20">
    <location>
        <begin position="223"/>
        <end position="857"/>
    </location>
</feature>
<dbReference type="HAMAP" id="MF_03062">
    <property type="entry name" value="UBP16"/>
    <property type="match status" value="1"/>
</dbReference>
<feature type="binding site" evidence="17">
    <location>
        <position position="91"/>
    </location>
    <ligand>
        <name>Zn(2+)</name>
        <dbReference type="ChEBI" id="CHEBI:29105"/>
        <label>2</label>
    </ligand>
</feature>
<dbReference type="OrthoDB" id="2020758at2759"/>
<name>A0A6J2QWZ1_COTGO</name>
<evidence type="ECO:0000259" key="20">
    <source>
        <dbReference type="PROSITE" id="PS50235"/>
    </source>
</evidence>
<dbReference type="EC" id="3.4.19.12" evidence="17"/>
<dbReference type="InterPro" id="IPR001607">
    <property type="entry name" value="Znf_UBP"/>
</dbReference>
<feature type="binding site" evidence="17">
    <location>
        <position position="48"/>
    </location>
    <ligand>
        <name>Zn(2+)</name>
        <dbReference type="ChEBI" id="CHEBI:29105"/>
        <label>2</label>
    </ligand>
</feature>
<dbReference type="GO" id="GO:0051289">
    <property type="term" value="P:protein homotetramerization"/>
    <property type="evidence" value="ECO:0007669"/>
    <property type="project" value="UniProtKB-UniRule"/>
</dbReference>
<evidence type="ECO:0000313" key="23">
    <source>
        <dbReference type="RefSeq" id="XP_029301737.1"/>
    </source>
</evidence>
<feature type="active site" description="Proton acceptor" evidence="17">
    <location>
        <position position="796"/>
    </location>
</feature>
<dbReference type="FunCoup" id="A0A6J2QWZ1">
    <property type="interactions" value="1576"/>
</dbReference>
<comment type="function">
    <text evidence="17">Specifically deubiquitinates 'Lys-120' of histone H2A (H2AK119Ub), a specific tag for epigenetic transcriptional repression, thereby acting as a coactivator. Deubiquitination of histone H2A is a prerequisite for subsequent phosphorylation at 'Ser-11' of histone H3 (H3S10ph), and is required for chromosome segregation when cells enter into mitosis. Regulates Hox gene expression via histone H2A deubiquitination. Prefers nucleosomal substrates. Does not deubiquitinate histone H2B.</text>
</comment>
<dbReference type="FunFam" id="3.90.70.10:FF:000102">
    <property type="entry name" value="Ubiquitinyl hydrolase 1"/>
    <property type="match status" value="1"/>
</dbReference>
<keyword evidence="15 17" id="KW-0539">Nucleus</keyword>
<evidence type="ECO:0000259" key="21">
    <source>
        <dbReference type="PROSITE" id="PS50271"/>
    </source>
</evidence>
<comment type="catalytic activity">
    <reaction evidence="1 17 18">
        <text>Thiol-dependent hydrolysis of ester, thioester, amide, peptide and isopeptide bonds formed by the C-terminal Gly of ubiquitin (a 76-residue protein attached to proteins as an intracellular targeting signal).</text>
        <dbReference type="EC" id="3.4.19.12"/>
    </reaction>
</comment>
<dbReference type="AlphaFoldDB" id="A0A6J2QWZ1"/>
<evidence type="ECO:0000313" key="22">
    <source>
        <dbReference type="Proteomes" id="UP000504630"/>
    </source>
</evidence>
<feature type="binding site" evidence="17">
    <location>
        <position position="125"/>
    </location>
    <ligand>
        <name>Zn(2+)</name>
        <dbReference type="ChEBI" id="CHEBI:29105"/>
        <label>1</label>
    </ligand>
</feature>
<feature type="compositionally biased region" description="Basic and acidic residues" evidence="19">
    <location>
        <begin position="583"/>
        <end position="599"/>
    </location>
</feature>
<dbReference type="GO" id="GO:0051301">
    <property type="term" value="P:cell division"/>
    <property type="evidence" value="ECO:0007669"/>
    <property type="project" value="UniProtKB-KW"/>
</dbReference>
<feature type="binding site" evidence="17">
    <location>
        <position position="103"/>
    </location>
    <ligand>
        <name>Zn(2+)</name>
        <dbReference type="ChEBI" id="CHEBI:29105"/>
        <label>3</label>
    </ligand>
</feature>
<dbReference type="GO" id="GO:0051726">
    <property type="term" value="P:regulation of cell cycle"/>
    <property type="evidence" value="ECO:0007669"/>
    <property type="project" value="InterPro"/>
</dbReference>
<dbReference type="RefSeq" id="XP_029301737.1">
    <property type="nucleotide sequence ID" value="XM_029445877.1"/>
</dbReference>
<dbReference type="Gene3D" id="3.30.40.10">
    <property type="entry name" value="Zinc/RING finger domain, C3HC4 (zinc finger)"/>
    <property type="match status" value="1"/>
</dbReference>
<dbReference type="InterPro" id="IPR001394">
    <property type="entry name" value="Peptidase_C19_UCH"/>
</dbReference>
<evidence type="ECO:0000256" key="5">
    <source>
        <dbReference type="ARBA" id="ARBA00022771"/>
    </source>
</evidence>
<evidence type="ECO:0000256" key="14">
    <source>
        <dbReference type="ARBA" id="ARBA00023163"/>
    </source>
</evidence>
<keyword evidence="12 17" id="KW-0805">Transcription regulation</keyword>
<evidence type="ECO:0000256" key="19">
    <source>
        <dbReference type="SAM" id="MobiDB-lite"/>
    </source>
</evidence>
<dbReference type="GO" id="GO:0008270">
    <property type="term" value="F:zinc ion binding"/>
    <property type="evidence" value="ECO:0007669"/>
    <property type="project" value="UniProtKB-UniRule"/>
</dbReference>
<evidence type="ECO:0000256" key="1">
    <source>
        <dbReference type="ARBA" id="ARBA00000707"/>
    </source>
</evidence>
<keyword evidence="14 17" id="KW-0804">Transcription</keyword>
<evidence type="ECO:0000256" key="6">
    <source>
        <dbReference type="ARBA" id="ARBA00022776"/>
    </source>
</evidence>
<evidence type="ECO:0000256" key="7">
    <source>
        <dbReference type="ARBA" id="ARBA00022786"/>
    </source>
</evidence>
<feature type="binding site" evidence="17">
    <location>
        <position position="51"/>
    </location>
    <ligand>
        <name>Zn(2+)</name>
        <dbReference type="ChEBI" id="CHEBI:29105"/>
        <label>2</label>
    </ligand>
</feature>
<evidence type="ECO:0000256" key="2">
    <source>
        <dbReference type="ARBA" id="ARBA00022618"/>
    </source>
</evidence>
<dbReference type="GO" id="GO:0004197">
    <property type="term" value="F:cysteine-type endopeptidase activity"/>
    <property type="evidence" value="ECO:0007669"/>
    <property type="project" value="UniProtKB-UniRule"/>
</dbReference>
<dbReference type="Proteomes" id="UP000504630">
    <property type="component" value="Chromosome 13"/>
</dbReference>
<keyword evidence="5 17" id="KW-0863">Zinc-finger</keyword>
<protein>
    <recommendedName>
        <fullName evidence="17">Ubiquitin carboxyl-terminal hydrolase 16</fullName>
        <ecNumber evidence="17">3.4.19.12</ecNumber>
    </recommendedName>
    <alternativeName>
        <fullName evidence="17">Deubiquitinating enzyme 16</fullName>
    </alternativeName>
    <alternativeName>
        <fullName evidence="17">Ubiquitin thioesterase 16</fullName>
    </alternativeName>
    <alternativeName>
        <fullName evidence="17">Ubiquitin-specific-processing protease 16</fullName>
    </alternativeName>
</protein>
<dbReference type="InterPro" id="IPR028889">
    <property type="entry name" value="USP"/>
</dbReference>
<dbReference type="Pfam" id="PF02148">
    <property type="entry name" value="zf-UBP"/>
    <property type="match status" value="1"/>
</dbReference>
<keyword evidence="16 17" id="KW-0131">Cell cycle</keyword>
<reference evidence="23" key="1">
    <citation type="submission" date="2025-08" db="UniProtKB">
        <authorList>
            <consortium name="RefSeq"/>
        </authorList>
    </citation>
    <scope>IDENTIFICATION</scope>
</reference>
<evidence type="ECO:0000256" key="13">
    <source>
        <dbReference type="ARBA" id="ARBA00023159"/>
    </source>
</evidence>
<feature type="compositionally biased region" description="Polar residues" evidence="19">
    <location>
        <begin position="205"/>
        <end position="214"/>
    </location>
</feature>
<organism evidence="22 23">
    <name type="scientific">Cottoperca gobio</name>
    <name type="common">Frogmouth</name>
    <name type="synonym">Aphritis gobio</name>
    <dbReference type="NCBI Taxonomy" id="56716"/>
    <lineage>
        <taxon>Eukaryota</taxon>
        <taxon>Metazoa</taxon>
        <taxon>Chordata</taxon>
        <taxon>Craniata</taxon>
        <taxon>Vertebrata</taxon>
        <taxon>Euteleostomi</taxon>
        <taxon>Actinopterygii</taxon>
        <taxon>Neopterygii</taxon>
        <taxon>Teleostei</taxon>
        <taxon>Neoteleostei</taxon>
        <taxon>Acanthomorphata</taxon>
        <taxon>Eupercaria</taxon>
        <taxon>Perciformes</taxon>
        <taxon>Notothenioidei</taxon>
        <taxon>Bovichtidae</taxon>
        <taxon>Cottoperca</taxon>
    </lineage>
</organism>
<feature type="binding site" evidence="17">
    <location>
        <position position="112"/>
    </location>
    <ligand>
        <name>Zn(2+)</name>
        <dbReference type="ChEBI" id="CHEBI:29105"/>
        <label>3</label>
    </ligand>
</feature>
<dbReference type="PANTHER" id="PTHR24006">
    <property type="entry name" value="UBIQUITIN CARBOXYL-TERMINAL HYDROLASE"/>
    <property type="match status" value="1"/>
</dbReference>
<dbReference type="PROSITE" id="PS00973">
    <property type="entry name" value="USP_2"/>
    <property type="match status" value="1"/>
</dbReference>
<feature type="compositionally biased region" description="Acidic residues" evidence="19">
    <location>
        <begin position="508"/>
        <end position="517"/>
    </location>
</feature>
<dbReference type="PROSITE" id="PS50235">
    <property type="entry name" value="USP_3"/>
    <property type="match status" value="1"/>
</dbReference>
<feature type="binding site" evidence="17">
    <location>
        <position position="24"/>
    </location>
    <ligand>
        <name>Zn(2+)</name>
        <dbReference type="ChEBI" id="CHEBI:29105"/>
        <label>1</label>
    </ligand>
</feature>
<evidence type="ECO:0000256" key="3">
    <source>
        <dbReference type="ARBA" id="ARBA00022670"/>
    </source>
</evidence>
<dbReference type="InterPro" id="IPR013083">
    <property type="entry name" value="Znf_RING/FYVE/PHD"/>
</dbReference>
<comment type="subcellular location">
    <subcellularLocation>
        <location evidence="17">Nucleus</location>
    </subcellularLocation>
</comment>
<dbReference type="FunFam" id="3.30.40.10:FF:000147">
    <property type="entry name" value="Ubiquitin carboxyl-terminal hydrolase 16"/>
    <property type="match status" value="1"/>
</dbReference>
<feature type="region of interest" description="Disordered" evidence="19">
    <location>
        <begin position="1"/>
        <end position="24"/>
    </location>
</feature>
<evidence type="ECO:0000256" key="16">
    <source>
        <dbReference type="ARBA" id="ARBA00023306"/>
    </source>
</evidence>
<dbReference type="InParanoid" id="A0A6J2QWZ1"/>
<dbReference type="PANTHER" id="PTHR24006:SF852">
    <property type="entry name" value="UBIQUITIN CARBOXYL-TERMINAL HYDROLASE"/>
    <property type="match status" value="1"/>
</dbReference>
<feature type="binding site" evidence="17">
    <location>
        <position position="86"/>
    </location>
    <ligand>
        <name>Zn(2+)</name>
        <dbReference type="ChEBI" id="CHEBI:29105"/>
        <label>3</label>
    </ligand>
</feature>
<dbReference type="GO" id="GO:0140014">
    <property type="term" value="P:mitotic nuclear division"/>
    <property type="evidence" value="ECO:0007669"/>
    <property type="project" value="UniProtKB-UniRule"/>
</dbReference>
<dbReference type="GO" id="GO:0042393">
    <property type="term" value="F:histone binding"/>
    <property type="evidence" value="ECO:0007669"/>
    <property type="project" value="UniProtKB-UniRule"/>
</dbReference>
<feature type="binding site" evidence="17">
    <location>
        <position position="83"/>
    </location>
    <ligand>
        <name>Zn(2+)</name>
        <dbReference type="ChEBI" id="CHEBI:29105"/>
        <label>3</label>
    </ligand>
</feature>
<keyword evidence="22" id="KW-1185">Reference proteome</keyword>
<keyword evidence="2 17" id="KW-0132">Cell division</keyword>
<dbReference type="GO" id="GO:0043130">
    <property type="term" value="F:ubiquitin binding"/>
    <property type="evidence" value="ECO:0007669"/>
    <property type="project" value="UniProtKB-UniRule"/>
</dbReference>
<accession>A0A6J2QWZ1</accession>
<keyword evidence="11 17" id="KW-0156">Chromatin regulator</keyword>
<dbReference type="InterPro" id="IPR050164">
    <property type="entry name" value="Peptidase_C19"/>
</dbReference>
<feature type="region of interest" description="Disordered" evidence="19">
    <location>
        <begin position="148"/>
        <end position="214"/>
    </location>
</feature>
<keyword evidence="13 17" id="KW-0010">Activator</keyword>
<keyword evidence="3 17" id="KW-0645">Protease</keyword>
<feature type="binding site" evidence="17">
    <location>
        <position position="99"/>
    </location>
    <ligand>
        <name>Zn(2+)</name>
        <dbReference type="ChEBI" id="CHEBI:29105"/>
        <label>2</label>
    </ligand>
</feature>
<feature type="compositionally biased region" description="Polar residues" evidence="19">
    <location>
        <begin position="568"/>
        <end position="579"/>
    </location>
</feature>
<dbReference type="Gene3D" id="3.90.70.10">
    <property type="entry name" value="Cysteine proteinases"/>
    <property type="match status" value="2"/>
</dbReference>
<keyword evidence="6 17" id="KW-0498">Mitosis</keyword>
<feature type="compositionally biased region" description="Basic and acidic residues" evidence="19">
    <location>
        <begin position="50"/>
        <end position="61"/>
    </location>
</feature>
<keyword evidence="10 17" id="KW-0862">Zinc</keyword>
<dbReference type="InterPro" id="IPR038765">
    <property type="entry name" value="Papain-like_cys_pep_sf"/>
</dbReference>
<keyword evidence="4 17" id="KW-0479">Metal-binding</keyword>
<evidence type="ECO:0000256" key="9">
    <source>
        <dbReference type="ARBA" id="ARBA00022807"/>
    </source>
</evidence>
<dbReference type="SMART" id="SM00290">
    <property type="entry name" value="ZnF_UBP"/>
    <property type="match status" value="1"/>
</dbReference>
<feature type="domain" description="UBP-type" evidence="21">
    <location>
        <begin position="22"/>
        <end position="151"/>
    </location>
</feature>
<dbReference type="CTD" id="10600"/>
<proteinExistence type="inferred from homology"/>
<dbReference type="Pfam" id="PF00443">
    <property type="entry name" value="UCH"/>
    <property type="match status" value="1"/>
</dbReference>
<dbReference type="GO" id="GO:0006325">
    <property type="term" value="P:chromatin organization"/>
    <property type="evidence" value="ECO:0007669"/>
    <property type="project" value="UniProtKB-KW"/>
</dbReference>
<keyword evidence="8 17" id="KW-0378">Hydrolase</keyword>
<dbReference type="PROSITE" id="PS50271">
    <property type="entry name" value="ZF_UBP"/>
    <property type="match status" value="1"/>
</dbReference>
<evidence type="ECO:0000256" key="10">
    <source>
        <dbReference type="ARBA" id="ARBA00022833"/>
    </source>
</evidence>
<feature type="binding site" evidence="17">
    <location>
        <position position="26"/>
    </location>
    <ligand>
        <name>Zn(2+)</name>
        <dbReference type="ChEBI" id="CHEBI:29105"/>
        <label>1</label>
    </ligand>
</feature>
<dbReference type="KEGG" id="cgob:115017441"/>